<dbReference type="Proteomes" id="UP001371218">
    <property type="component" value="Unassembled WGS sequence"/>
</dbReference>
<comment type="caution">
    <text evidence="2">The sequence shown here is derived from an EMBL/GenBank/DDBJ whole genome shotgun (WGS) entry which is preliminary data.</text>
</comment>
<dbReference type="InterPro" id="IPR027275">
    <property type="entry name" value="PRC-brl_dom"/>
</dbReference>
<proteinExistence type="predicted"/>
<evidence type="ECO:0000259" key="1">
    <source>
        <dbReference type="Pfam" id="PF05239"/>
    </source>
</evidence>
<accession>A0ABU9BKE3</accession>
<reference evidence="2 3" key="1">
    <citation type="submission" date="2024-04" db="EMBL/GenBank/DDBJ databases">
        <title>Novel species of the genus Ideonella isolated from streams.</title>
        <authorList>
            <person name="Lu H."/>
        </authorList>
    </citation>
    <scope>NUCLEOTIDE SEQUENCE [LARGE SCALE GENOMIC DNA]</scope>
    <source>
        <strain evidence="2 3">DXS29W</strain>
    </source>
</reference>
<sequence length="119" mass="13620">METSTDSTSPVISSSRVEGTLVYNPQGDKLGSIEHLEIEKRSGQVRYAVLEFGGFLGMGTDRYPLPWDLLKYDTEKDGYVVPLQKAQLEQAPRYASDQPEAFTEDYGRRVYSYWDIPMW</sequence>
<evidence type="ECO:0000313" key="2">
    <source>
        <dbReference type="EMBL" id="MEK8029534.1"/>
    </source>
</evidence>
<protein>
    <submittedName>
        <fullName evidence="2">PRC-barrel domain-containing protein</fullName>
    </submittedName>
</protein>
<dbReference type="SUPFAM" id="SSF50346">
    <property type="entry name" value="PRC-barrel domain"/>
    <property type="match status" value="1"/>
</dbReference>
<dbReference type="EMBL" id="JBBUTG010000001">
    <property type="protein sequence ID" value="MEK8029534.1"/>
    <property type="molecule type" value="Genomic_DNA"/>
</dbReference>
<feature type="domain" description="PRC-barrel" evidence="1">
    <location>
        <begin position="12"/>
        <end position="87"/>
    </location>
</feature>
<keyword evidence="3" id="KW-1185">Reference proteome</keyword>
<name>A0ABU9BKE3_9BURK</name>
<dbReference type="Gene3D" id="2.30.30.240">
    <property type="entry name" value="PRC-barrel domain"/>
    <property type="match status" value="1"/>
</dbReference>
<dbReference type="RefSeq" id="WP_341423869.1">
    <property type="nucleotide sequence ID" value="NZ_JBBUTG010000001.1"/>
</dbReference>
<organism evidence="2 3">
    <name type="scientific">Ideonella lacteola</name>
    <dbReference type="NCBI Taxonomy" id="2984193"/>
    <lineage>
        <taxon>Bacteria</taxon>
        <taxon>Pseudomonadati</taxon>
        <taxon>Pseudomonadota</taxon>
        <taxon>Betaproteobacteria</taxon>
        <taxon>Burkholderiales</taxon>
        <taxon>Sphaerotilaceae</taxon>
        <taxon>Ideonella</taxon>
    </lineage>
</organism>
<gene>
    <name evidence="2" type="ORF">AACH06_01760</name>
</gene>
<dbReference type="PANTHER" id="PTHR36505">
    <property type="entry name" value="BLR1072 PROTEIN"/>
    <property type="match status" value="1"/>
</dbReference>
<evidence type="ECO:0000313" key="3">
    <source>
        <dbReference type="Proteomes" id="UP001371218"/>
    </source>
</evidence>
<dbReference type="PANTHER" id="PTHR36505:SF1">
    <property type="entry name" value="BLR1072 PROTEIN"/>
    <property type="match status" value="1"/>
</dbReference>
<dbReference type="InterPro" id="IPR011033">
    <property type="entry name" value="PRC_barrel-like_sf"/>
</dbReference>
<dbReference type="Pfam" id="PF05239">
    <property type="entry name" value="PRC"/>
    <property type="match status" value="1"/>
</dbReference>